<evidence type="ECO:0000256" key="1">
    <source>
        <dbReference type="ARBA" id="ARBA00023136"/>
    </source>
</evidence>
<evidence type="ECO:0000313" key="2">
    <source>
        <dbReference type="EMBL" id="MFC5652002.1"/>
    </source>
</evidence>
<evidence type="ECO:0000313" key="3">
    <source>
        <dbReference type="Proteomes" id="UP001596047"/>
    </source>
</evidence>
<organism evidence="2 3">
    <name type="scientific">Paenibacillus solisilvae</name>
    <dbReference type="NCBI Taxonomy" id="2486751"/>
    <lineage>
        <taxon>Bacteria</taxon>
        <taxon>Bacillati</taxon>
        <taxon>Bacillota</taxon>
        <taxon>Bacilli</taxon>
        <taxon>Bacillales</taxon>
        <taxon>Paenibacillaceae</taxon>
        <taxon>Paenibacillus</taxon>
    </lineage>
</organism>
<accession>A0ABW0W1H3</accession>
<name>A0ABW0W1H3_9BACL</name>
<keyword evidence="3" id="KW-1185">Reference proteome</keyword>
<dbReference type="Proteomes" id="UP001596047">
    <property type="component" value="Unassembled WGS sequence"/>
</dbReference>
<protein>
    <submittedName>
        <fullName evidence="2">Spore germination protein</fullName>
    </submittedName>
</protein>
<dbReference type="EMBL" id="JBHSOW010000087">
    <property type="protein sequence ID" value="MFC5652002.1"/>
    <property type="molecule type" value="Genomic_DNA"/>
</dbReference>
<dbReference type="Pfam" id="PF03323">
    <property type="entry name" value="GerA"/>
    <property type="match status" value="1"/>
</dbReference>
<dbReference type="RefSeq" id="WP_379190640.1">
    <property type="nucleotide sequence ID" value="NZ_JBHSOW010000087.1"/>
</dbReference>
<sequence length="71" mass="7925">MVAHVALVSVNPDVMKLELTYSIAQSRVGVPYPSITETVILLFIIEMLFDAIHFEPSPLTLIPVLVYKNIL</sequence>
<dbReference type="InterPro" id="IPR004995">
    <property type="entry name" value="Spore_Ger"/>
</dbReference>
<comment type="caution">
    <text evidence="2">The sequence shown here is derived from an EMBL/GenBank/DDBJ whole genome shotgun (WGS) entry which is preliminary data.</text>
</comment>
<gene>
    <name evidence="2" type="ORF">ACFPYJ_23355</name>
</gene>
<keyword evidence="1" id="KW-0472">Membrane</keyword>
<reference evidence="3" key="1">
    <citation type="journal article" date="2019" name="Int. J. Syst. Evol. Microbiol.">
        <title>The Global Catalogue of Microorganisms (GCM) 10K type strain sequencing project: providing services to taxonomists for standard genome sequencing and annotation.</title>
        <authorList>
            <consortium name="The Broad Institute Genomics Platform"/>
            <consortium name="The Broad Institute Genome Sequencing Center for Infectious Disease"/>
            <person name="Wu L."/>
            <person name="Ma J."/>
        </authorList>
    </citation>
    <scope>NUCLEOTIDE SEQUENCE [LARGE SCALE GENOMIC DNA]</scope>
    <source>
        <strain evidence="3">CGMCC 1.3240</strain>
    </source>
</reference>
<proteinExistence type="predicted"/>